<dbReference type="EMBL" id="PXYX01000025">
    <property type="protein sequence ID" value="PSR25761.1"/>
    <property type="molecule type" value="Genomic_DNA"/>
</dbReference>
<dbReference type="InterPro" id="IPR042213">
    <property type="entry name" value="NBD_C_sf"/>
</dbReference>
<reference evidence="2 3" key="1">
    <citation type="journal article" date="2014" name="BMC Genomics">
        <title>Comparison of environmental and isolate Sulfobacillus genomes reveals diverse carbon, sulfur, nitrogen, and hydrogen metabolisms.</title>
        <authorList>
            <person name="Justice N.B."/>
            <person name="Norman A."/>
            <person name="Brown C.T."/>
            <person name="Singh A."/>
            <person name="Thomas B.C."/>
            <person name="Banfield J.F."/>
        </authorList>
    </citation>
    <scope>NUCLEOTIDE SEQUENCE [LARGE SCALE GENOMIC DNA]</scope>
    <source>
        <strain evidence="2">AMDSBA5</strain>
    </source>
</reference>
<comment type="caution">
    <text evidence="2">The sequence shown here is derived from an EMBL/GenBank/DDBJ whole genome shotgun (WGS) entry which is preliminary data.</text>
</comment>
<protein>
    <recommendedName>
        <fullName evidence="1">Four-carbon acid sugar kinase N-terminal domain-containing protein</fullName>
    </recommendedName>
</protein>
<organism evidence="2 3">
    <name type="scientific">Sulfobacillus thermosulfidooxidans</name>
    <dbReference type="NCBI Taxonomy" id="28034"/>
    <lineage>
        <taxon>Bacteria</taxon>
        <taxon>Bacillati</taxon>
        <taxon>Bacillota</taxon>
        <taxon>Clostridia</taxon>
        <taxon>Eubacteriales</taxon>
        <taxon>Clostridiales Family XVII. Incertae Sedis</taxon>
        <taxon>Sulfobacillus</taxon>
    </lineage>
</organism>
<gene>
    <name evidence="2" type="ORF">C7B47_11110</name>
</gene>
<name>A0A2T2WU51_SULTH</name>
<accession>A0A2T2WU51</accession>
<evidence type="ECO:0000259" key="1">
    <source>
        <dbReference type="Pfam" id="PF07005"/>
    </source>
</evidence>
<dbReference type="Pfam" id="PF07005">
    <property type="entry name" value="SBD_N"/>
    <property type="match status" value="1"/>
</dbReference>
<sequence>MIGTGTLFQPMSSSMRITKVLRNPVNSISLWLVPKGLQPPKHPGQKAEWRNERRNQIMPEIVVFADDLTGANASAGALAEGLGRPIRVYHDLPAHPHGPFVLNTQSRETPSQSGLVSKWARELWAHGYRDFDKRIDTTLRGPCPLELQLLIKALPVHPFVAVIAAYPRAGRTTRQGRQYLYGRPLRESLPELTTDVLMDYLFEGDHRVHIVTRQERELASTTWVKKLITSYSTVIFDAESEDDLYHIASLLKQLRGYLSAPLVTVSSGSIFPYYMTNPQTTTAIIMGSPTPTNIRQVHYIQNHMPVQEISLESSPYSHQPQCPIVVLHSGLEPLKDIERQPISQYLAERALNHLTALQESGWIPERFIVTGGEMAQAFLIKAQALVVHNHRLLAPLVSQGIIEGGIFDRVELITKGGLVGEDSLLYLLSISPPLMTQRYLTRKISKRSV</sequence>
<evidence type="ECO:0000313" key="3">
    <source>
        <dbReference type="Proteomes" id="UP000242705"/>
    </source>
</evidence>
<proteinExistence type="predicted"/>
<evidence type="ECO:0000313" key="2">
    <source>
        <dbReference type="EMBL" id="PSR25761.1"/>
    </source>
</evidence>
<dbReference type="SUPFAM" id="SSF142764">
    <property type="entry name" value="YgbK-like"/>
    <property type="match status" value="1"/>
</dbReference>
<dbReference type="InterPro" id="IPR037051">
    <property type="entry name" value="4-carb_acid_sugar_kinase_N_sf"/>
</dbReference>
<dbReference type="InterPro" id="IPR010737">
    <property type="entry name" value="4-carb_acid_sugar_kinase_N"/>
</dbReference>
<dbReference type="Proteomes" id="UP000242705">
    <property type="component" value="Unassembled WGS sequence"/>
</dbReference>
<feature type="domain" description="Four-carbon acid sugar kinase N-terminal" evidence="1">
    <location>
        <begin position="61"/>
        <end position="269"/>
    </location>
</feature>
<dbReference type="AlphaFoldDB" id="A0A2T2WU51"/>
<dbReference type="Gene3D" id="3.40.50.10840">
    <property type="entry name" value="Putative sugar-binding, N-terminal domain"/>
    <property type="match status" value="1"/>
</dbReference>
<dbReference type="Gene3D" id="3.40.980.20">
    <property type="entry name" value="Four-carbon acid sugar kinase, nucleotide binding domain"/>
    <property type="match status" value="1"/>
</dbReference>